<reference evidence="3" key="1">
    <citation type="submission" date="2022-01" db="EMBL/GenBank/DDBJ databases">
        <authorList>
            <person name="King R."/>
        </authorList>
    </citation>
    <scope>NUCLEOTIDE SEQUENCE</scope>
</reference>
<evidence type="ECO:0000259" key="2">
    <source>
        <dbReference type="Pfam" id="PF06747"/>
    </source>
</evidence>
<dbReference type="EMBL" id="OU892279">
    <property type="protein sequence ID" value="CAG9766396.1"/>
    <property type="molecule type" value="Genomic_DNA"/>
</dbReference>
<evidence type="ECO:0000313" key="3">
    <source>
        <dbReference type="EMBL" id="CAG9766396.1"/>
    </source>
</evidence>
<accession>A0A9N9MPF3</accession>
<keyword evidence="4" id="KW-1185">Reference proteome</keyword>
<dbReference type="InterPro" id="IPR010625">
    <property type="entry name" value="CHCH"/>
</dbReference>
<dbReference type="PROSITE" id="PS51808">
    <property type="entry name" value="CHCH"/>
    <property type="match status" value="1"/>
</dbReference>
<protein>
    <recommendedName>
        <fullName evidence="2">CHCH domain-containing protein</fullName>
    </recommendedName>
</protein>
<organism evidence="3 4">
    <name type="scientific">Ceutorhynchus assimilis</name>
    <name type="common">cabbage seed weevil</name>
    <dbReference type="NCBI Taxonomy" id="467358"/>
    <lineage>
        <taxon>Eukaryota</taxon>
        <taxon>Metazoa</taxon>
        <taxon>Ecdysozoa</taxon>
        <taxon>Arthropoda</taxon>
        <taxon>Hexapoda</taxon>
        <taxon>Insecta</taxon>
        <taxon>Pterygota</taxon>
        <taxon>Neoptera</taxon>
        <taxon>Endopterygota</taxon>
        <taxon>Coleoptera</taxon>
        <taxon>Polyphaga</taxon>
        <taxon>Cucujiformia</taxon>
        <taxon>Curculionidae</taxon>
        <taxon>Ceutorhynchinae</taxon>
        <taxon>Ceutorhynchus</taxon>
    </lineage>
</organism>
<dbReference type="AlphaFoldDB" id="A0A9N9MPF3"/>
<dbReference type="GO" id="GO:0003723">
    <property type="term" value="F:RNA binding"/>
    <property type="evidence" value="ECO:0007669"/>
    <property type="project" value="TreeGrafter"/>
</dbReference>
<proteinExistence type="predicted"/>
<sequence length="121" mass="14060">MRLFPPLAFIKRSRAVPQEPVPYKYSVPLKLKQGVSNKGGKISEVCCIHEMSVMFSCLKDNEFQQQLCHKEVESFQKCYTSFLTDKNQRSEREMKGLLTPGEKRMTSKQLNVLLKKYPNLE</sequence>
<dbReference type="GO" id="GO:0005654">
    <property type="term" value="C:nucleoplasm"/>
    <property type="evidence" value="ECO:0007669"/>
    <property type="project" value="TreeGrafter"/>
</dbReference>
<dbReference type="Proteomes" id="UP001152799">
    <property type="component" value="Chromosome 3"/>
</dbReference>
<gene>
    <name evidence="3" type="ORF">CEUTPL_LOCUS6981</name>
</gene>
<feature type="domain" description="CHCH" evidence="2">
    <location>
        <begin position="47"/>
        <end position="79"/>
    </location>
</feature>
<dbReference type="InterPro" id="IPR009069">
    <property type="entry name" value="Cys_alpha_HP_mot_SF"/>
</dbReference>
<dbReference type="SUPFAM" id="SSF47072">
    <property type="entry name" value="Cysteine alpha-hairpin motif"/>
    <property type="match status" value="1"/>
</dbReference>
<dbReference type="InterPro" id="IPR033620">
    <property type="entry name" value="Ribosomal_mS37_met"/>
</dbReference>
<keyword evidence="1" id="KW-1015">Disulfide bond</keyword>
<dbReference type="Pfam" id="PF06747">
    <property type="entry name" value="CHCH"/>
    <property type="match status" value="1"/>
</dbReference>
<dbReference type="GO" id="GO:0005761">
    <property type="term" value="C:mitochondrial ribosome"/>
    <property type="evidence" value="ECO:0007669"/>
    <property type="project" value="InterPro"/>
</dbReference>
<evidence type="ECO:0000313" key="4">
    <source>
        <dbReference type="Proteomes" id="UP001152799"/>
    </source>
</evidence>
<name>A0A9N9MPF3_9CUCU</name>
<evidence type="ECO:0000256" key="1">
    <source>
        <dbReference type="ARBA" id="ARBA00023157"/>
    </source>
</evidence>
<dbReference type="PANTHER" id="PTHR31278:SF2">
    <property type="entry name" value="SMALL RIBOSOMAL SUBUNIT PROTEIN MS37"/>
    <property type="match status" value="1"/>
</dbReference>
<dbReference type="GO" id="GO:0032543">
    <property type="term" value="P:mitochondrial translation"/>
    <property type="evidence" value="ECO:0007669"/>
    <property type="project" value="InterPro"/>
</dbReference>
<dbReference type="PANTHER" id="PTHR31278">
    <property type="entry name" value="CHCHD1"/>
    <property type="match status" value="1"/>
</dbReference>
<dbReference type="OrthoDB" id="5825849at2759"/>